<organism evidence="1 2">
    <name type="scientific">Thelohanellus kitauei</name>
    <name type="common">Myxosporean</name>
    <dbReference type="NCBI Taxonomy" id="669202"/>
    <lineage>
        <taxon>Eukaryota</taxon>
        <taxon>Metazoa</taxon>
        <taxon>Cnidaria</taxon>
        <taxon>Myxozoa</taxon>
        <taxon>Myxosporea</taxon>
        <taxon>Bivalvulida</taxon>
        <taxon>Platysporina</taxon>
        <taxon>Myxobolidae</taxon>
        <taxon>Thelohanellus</taxon>
    </lineage>
</organism>
<evidence type="ECO:0000313" key="2">
    <source>
        <dbReference type="Proteomes" id="UP000031668"/>
    </source>
</evidence>
<dbReference type="AlphaFoldDB" id="A0A0C2N335"/>
<dbReference type="Proteomes" id="UP000031668">
    <property type="component" value="Unassembled WGS sequence"/>
</dbReference>
<dbReference type="OrthoDB" id="7744248at2759"/>
<dbReference type="EMBL" id="JWZT01001975">
    <property type="protein sequence ID" value="KII70750.1"/>
    <property type="molecule type" value="Genomic_DNA"/>
</dbReference>
<evidence type="ECO:0000313" key="1">
    <source>
        <dbReference type="EMBL" id="KII70750.1"/>
    </source>
</evidence>
<comment type="caution">
    <text evidence="1">The sequence shown here is derived from an EMBL/GenBank/DDBJ whole genome shotgun (WGS) entry which is preliminary data.</text>
</comment>
<reference evidence="1 2" key="1">
    <citation type="journal article" date="2014" name="Genome Biol. Evol.">
        <title>The genome of the myxosporean Thelohanellus kitauei shows adaptations to nutrient acquisition within its fish host.</title>
        <authorList>
            <person name="Yang Y."/>
            <person name="Xiong J."/>
            <person name="Zhou Z."/>
            <person name="Huo F."/>
            <person name="Miao W."/>
            <person name="Ran C."/>
            <person name="Liu Y."/>
            <person name="Zhang J."/>
            <person name="Feng J."/>
            <person name="Wang M."/>
            <person name="Wang M."/>
            <person name="Wang L."/>
            <person name="Yao B."/>
        </authorList>
    </citation>
    <scope>NUCLEOTIDE SEQUENCE [LARGE SCALE GENOMIC DNA]</scope>
    <source>
        <strain evidence="1">Wuqing</strain>
    </source>
</reference>
<accession>A0A0C2N335</accession>
<keyword evidence="2" id="KW-1185">Reference proteome</keyword>
<name>A0A0C2N335_THEKT</name>
<proteinExistence type="predicted"/>
<protein>
    <submittedName>
        <fullName evidence="1">Uncharacterized protein</fullName>
    </submittedName>
</protein>
<gene>
    <name evidence="1" type="ORF">RF11_09973</name>
</gene>
<sequence>MGCRGKKERRKKRIQNDLRNLLYEDCIISLKTLSITIYDEFSIQFGQTTIFRCLDDIHFSLKSVRAIPEKRNVEHTILVRKAYAESFTLIEEQFASRNIILSKLFHE</sequence>